<reference evidence="1 2" key="1">
    <citation type="submission" date="2014-10" db="EMBL/GenBank/DDBJ databases">
        <title>Draft genome sequence of Novosphingobium subterraneum DSM 12447.</title>
        <authorList>
            <person name="Gan H.M."/>
            <person name="Gan H.Y."/>
            <person name="Savka M.A."/>
        </authorList>
    </citation>
    <scope>NUCLEOTIDE SEQUENCE [LARGE SCALE GENOMIC DNA]</scope>
    <source>
        <strain evidence="1 2">DSM 12447</strain>
    </source>
</reference>
<dbReference type="STRING" id="48936.NJ75_00821"/>
<comment type="caution">
    <text evidence="1">The sequence shown here is derived from an EMBL/GenBank/DDBJ whole genome shotgun (WGS) entry which is preliminary data.</text>
</comment>
<organism evidence="1 2">
    <name type="scientific">Novosphingobium subterraneum</name>
    <dbReference type="NCBI Taxonomy" id="48936"/>
    <lineage>
        <taxon>Bacteria</taxon>
        <taxon>Pseudomonadati</taxon>
        <taxon>Pseudomonadota</taxon>
        <taxon>Alphaproteobacteria</taxon>
        <taxon>Sphingomonadales</taxon>
        <taxon>Sphingomonadaceae</taxon>
        <taxon>Novosphingobium</taxon>
    </lineage>
</organism>
<keyword evidence="2" id="KW-1185">Reference proteome</keyword>
<name>A0A0B9A075_9SPHN</name>
<evidence type="ECO:0000313" key="1">
    <source>
        <dbReference type="EMBL" id="KHS48739.1"/>
    </source>
</evidence>
<sequence length="98" mass="10301">MSVAGTYNCVTHTPMGDQTSTFTVNVDGDSFTGTNAGQMGSMEVENGKVDGNTLTWQMKMTVPMPMTLDCTATIEGDTLTGKVTAGMFGTFPMEGTRG</sequence>
<protein>
    <submittedName>
        <fullName evidence="1">Uncharacterized protein</fullName>
    </submittedName>
</protein>
<proteinExistence type="predicted"/>
<gene>
    <name evidence="1" type="ORF">NJ75_00821</name>
</gene>
<dbReference type="RefSeq" id="WP_039331704.1">
    <property type="nucleotide sequence ID" value="NZ_JBNNWK010000003.1"/>
</dbReference>
<dbReference type="Proteomes" id="UP000031338">
    <property type="component" value="Unassembled WGS sequence"/>
</dbReference>
<dbReference type="PATRIC" id="fig|48936.3.peg.830"/>
<dbReference type="EMBL" id="JRVC01000003">
    <property type="protein sequence ID" value="KHS48739.1"/>
    <property type="molecule type" value="Genomic_DNA"/>
</dbReference>
<dbReference type="AlphaFoldDB" id="A0A0B9A075"/>
<evidence type="ECO:0000313" key="2">
    <source>
        <dbReference type="Proteomes" id="UP000031338"/>
    </source>
</evidence>
<accession>A0A0B9A075</accession>